<name>A0A4Y3WF00_NITWI</name>
<evidence type="ECO:0000313" key="1">
    <source>
        <dbReference type="EMBL" id="GEC17473.1"/>
    </source>
</evidence>
<gene>
    <name evidence="1" type="ORF">NWI01_33650</name>
</gene>
<protein>
    <submittedName>
        <fullName evidence="1">Uncharacterized protein</fullName>
    </submittedName>
</protein>
<dbReference type="Proteomes" id="UP000318825">
    <property type="component" value="Unassembled WGS sequence"/>
</dbReference>
<evidence type="ECO:0000313" key="2">
    <source>
        <dbReference type="Proteomes" id="UP000318825"/>
    </source>
</evidence>
<proteinExistence type="predicted"/>
<organism evidence="1 2">
    <name type="scientific">Nitrobacter winogradskyi</name>
    <name type="common">Nitrobacter agilis</name>
    <dbReference type="NCBI Taxonomy" id="913"/>
    <lineage>
        <taxon>Bacteria</taxon>
        <taxon>Pseudomonadati</taxon>
        <taxon>Pseudomonadota</taxon>
        <taxon>Alphaproteobacteria</taxon>
        <taxon>Hyphomicrobiales</taxon>
        <taxon>Nitrobacteraceae</taxon>
        <taxon>Nitrobacter</taxon>
    </lineage>
</organism>
<sequence length="177" mass="19993">MGGDRVLCDAQTVSNLRVAQALELMEDKHFAATRRQIRERGVKRLKLLPRDQRRIGQRRWIDDRFVKFDGVAERAPLPLSRTIDRQVSCGTKEIASEVAYVFAWGAEQPQECILNDVGSGGRGYTLPYQKALEPSLLVGIKRRQIARQVAHQAQTNDNCSWSLPLLMGSETGLYDLI</sequence>
<reference evidence="1 2" key="1">
    <citation type="submission" date="2019-06" db="EMBL/GenBank/DDBJ databases">
        <title>Whole genome shotgun sequence of Nitrobacter winogradskyi NBRC 14297.</title>
        <authorList>
            <person name="Hosoyama A."/>
            <person name="Uohara A."/>
            <person name="Ohji S."/>
            <person name="Ichikawa N."/>
        </authorList>
    </citation>
    <scope>NUCLEOTIDE SEQUENCE [LARGE SCALE GENOMIC DNA]</scope>
    <source>
        <strain evidence="1 2">NBRC 14297</strain>
    </source>
</reference>
<accession>A0A4Y3WF00</accession>
<dbReference type="EMBL" id="BJNF01000111">
    <property type="protein sequence ID" value="GEC17473.1"/>
    <property type="molecule type" value="Genomic_DNA"/>
</dbReference>
<comment type="caution">
    <text evidence="1">The sequence shown here is derived from an EMBL/GenBank/DDBJ whole genome shotgun (WGS) entry which is preliminary data.</text>
</comment>
<dbReference type="AlphaFoldDB" id="A0A4Y3WF00"/>